<dbReference type="EC" id="2.3.1.225" evidence="7"/>
<dbReference type="OrthoDB" id="331948at2759"/>
<feature type="transmembrane region" description="Helical" evidence="7">
    <location>
        <begin position="153"/>
        <end position="175"/>
    </location>
</feature>
<evidence type="ECO:0000256" key="3">
    <source>
        <dbReference type="ARBA" id="ARBA00022692"/>
    </source>
</evidence>
<feature type="domain" description="Palmitoyltransferase DHHC" evidence="8">
    <location>
        <begin position="105"/>
        <end position="236"/>
    </location>
</feature>
<evidence type="ECO:0000256" key="2">
    <source>
        <dbReference type="ARBA" id="ARBA00022679"/>
    </source>
</evidence>
<feature type="transmembrane region" description="Helical" evidence="7">
    <location>
        <begin position="195"/>
        <end position="221"/>
    </location>
</feature>
<evidence type="ECO:0000256" key="1">
    <source>
        <dbReference type="ARBA" id="ARBA00004141"/>
    </source>
</evidence>
<protein>
    <recommendedName>
        <fullName evidence="7">Palmitoyltransferase</fullName>
        <ecNumber evidence="7">2.3.1.225</ecNumber>
    </recommendedName>
</protein>
<comment type="similarity">
    <text evidence="7">Belongs to the DHHC palmitoyltransferase family.</text>
</comment>
<reference evidence="9" key="1">
    <citation type="submission" date="2022-08" db="UniProtKB">
        <authorList>
            <consortium name="EnsemblMetazoa"/>
        </authorList>
    </citation>
    <scope>IDENTIFICATION</scope>
    <source>
        <strain evidence="9">05x7-T-G4-1.051#20</strain>
    </source>
</reference>
<dbReference type="EnsemblMetazoa" id="G2871.2">
    <property type="protein sequence ID" value="G2871.2:cds"/>
    <property type="gene ID" value="G2871"/>
</dbReference>
<evidence type="ECO:0000256" key="7">
    <source>
        <dbReference type="RuleBase" id="RU079119"/>
    </source>
</evidence>
<dbReference type="GO" id="GO:0016020">
    <property type="term" value="C:membrane"/>
    <property type="evidence" value="ECO:0007669"/>
    <property type="project" value="UniProtKB-SubCell"/>
</dbReference>
<proteinExistence type="inferred from homology"/>
<evidence type="ECO:0000313" key="9">
    <source>
        <dbReference type="EnsemblMetazoa" id="G2871.2:cds"/>
    </source>
</evidence>
<keyword evidence="5 7" id="KW-0472">Membrane</keyword>
<dbReference type="PANTHER" id="PTHR12246">
    <property type="entry name" value="PALMITOYLTRANSFERASE ZDHHC16"/>
    <property type="match status" value="1"/>
</dbReference>
<evidence type="ECO:0000313" key="10">
    <source>
        <dbReference type="Proteomes" id="UP000005408"/>
    </source>
</evidence>
<evidence type="ECO:0000256" key="5">
    <source>
        <dbReference type="ARBA" id="ARBA00023136"/>
    </source>
</evidence>
<dbReference type="InterPro" id="IPR001594">
    <property type="entry name" value="Palmitoyltrfase_DHHC"/>
</dbReference>
<keyword evidence="4 7" id="KW-1133">Transmembrane helix</keyword>
<dbReference type="GO" id="GO:0019706">
    <property type="term" value="F:protein-cysteine S-palmitoyltransferase activity"/>
    <property type="evidence" value="ECO:0007669"/>
    <property type="project" value="UniProtKB-EC"/>
</dbReference>
<keyword evidence="6 7" id="KW-0012">Acyltransferase</keyword>
<organism evidence="9 10">
    <name type="scientific">Magallana gigas</name>
    <name type="common">Pacific oyster</name>
    <name type="synonym">Crassostrea gigas</name>
    <dbReference type="NCBI Taxonomy" id="29159"/>
    <lineage>
        <taxon>Eukaryota</taxon>
        <taxon>Metazoa</taxon>
        <taxon>Spiralia</taxon>
        <taxon>Lophotrochozoa</taxon>
        <taxon>Mollusca</taxon>
        <taxon>Bivalvia</taxon>
        <taxon>Autobranchia</taxon>
        <taxon>Pteriomorphia</taxon>
        <taxon>Ostreida</taxon>
        <taxon>Ostreoidea</taxon>
        <taxon>Ostreidae</taxon>
        <taxon>Magallana</taxon>
    </lineage>
</organism>
<dbReference type="PROSITE" id="PS50216">
    <property type="entry name" value="DHHC"/>
    <property type="match status" value="1"/>
</dbReference>
<comment type="subcellular location">
    <subcellularLocation>
        <location evidence="1">Membrane</location>
        <topology evidence="1">Multi-pass membrane protein</topology>
    </subcellularLocation>
</comment>
<keyword evidence="10" id="KW-1185">Reference proteome</keyword>
<evidence type="ECO:0000256" key="4">
    <source>
        <dbReference type="ARBA" id="ARBA00022989"/>
    </source>
</evidence>
<accession>A0A8W8LRM6</accession>
<feature type="transmembrane region" description="Helical" evidence="7">
    <location>
        <begin position="62"/>
        <end position="81"/>
    </location>
</feature>
<dbReference type="Proteomes" id="UP000005408">
    <property type="component" value="Unassembled WGS sequence"/>
</dbReference>
<dbReference type="AlphaFoldDB" id="A0A8W8LRM6"/>
<feature type="transmembrane region" description="Helical" evidence="7">
    <location>
        <begin position="33"/>
        <end position="56"/>
    </location>
</feature>
<keyword evidence="2 7" id="KW-0808">Transferase</keyword>
<name>A0A8W8LRM6_MAGGI</name>
<dbReference type="OMA" id="GCIHAAI"/>
<keyword evidence="3 7" id="KW-0812">Transmembrane</keyword>
<comment type="domain">
    <text evidence="7">The DHHC domain is required for palmitoyltransferase activity.</text>
</comment>
<evidence type="ECO:0000259" key="8">
    <source>
        <dbReference type="Pfam" id="PF01529"/>
    </source>
</evidence>
<dbReference type="Pfam" id="PF01529">
    <property type="entry name" value="DHHC"/>
    <property type="match status" value="1"/>
</dbReference>
<evidence type="ECO:0000256" key="6">
    <source>
        <dbReference type="ARBA" id="ARBA00023315"/>
    </source>
</evidence>
<comment type="catalytic activity">
    <reaction evidence="7">
        <text>L-cysteinyl-[protein] + hexadecanoyl-CoA = S-hexadecanoyl-L-cysteinyl-[protein] + CoA</text>
        <dbReference type="Rhea" id="RHEA:36683"/>
        <dbReference type="Rhea" id="RHEA-COMP:10131"/>
        <dbReference type="Rhea" id="RHEA-COMP:11032"/>
        <dbReference type="ChEBI" id="CHEBI:29950"/>
        <dbReference type="ChEBI" id="CHEBI:57287"/>
        <dbReference type="ChEBI" id="CHEBI:57379"/>
        <dbReference type="ChEBI" id="CHEBI:74151"/>
        <dbReference type="EC" id="2.3.1.225"/>
    </reaction>
</comment>
<dbReference type="InterPro" id="IPR039859">
    <property type="entry name" value="PFA4/ZDH16/20/ERF2-like"/>
</dbReference>
<sequence>MKILLRFSCFQTSKEDLVRAAMPCSQLFHWGPILALSVIFIITVVGFKCSLMWWPVYTKGSWINLTIYFTWLFLILYNYFLAAFKGPGFVPLGWEPKNKEDRQYLQYCEFCKGYKSPRAHHCRKCNRCVIKMDHHCPWINTCCGHFNHANFTYFLFFAPIGCIHAAIILICSVYRALNWQYYYYYTNEPVVHLDFVGFICSMFAIGLAIGVTIAVGMLFFIQMKCIIKNETGIEQWIIEKAKDREREEEEGEFIYPYDLGCWKNMGEVFTLNGKPKSDGFIWNIVPDCNQYTLTIEQIYQKALKRERTVEYIIGKDYNGSWVPIRMGWRVCVNFPCTDEPRIKVKVGDRVKVTRWKKHWLYGTKVNLEGRAKGETKDRQRGWFPRICAKQDISLNGHFGDCDMDTDHVKAE</sequence>